<accession>G8XFK7</accession>
<evidence type="ECO:0000256" key="6">
    <source>
        <dbReference type="ARBA" id="ARBA00023136"/>
    </source>
</evidence>
<dbReference type="InterPro" id="IPR011701">
    <property type="entry name" value="MFS"/>
</dbReference>
<feature type="transmembrane region" description="Helical" evidence="8">
    <location>
        <begin position="114"/>
        <end position="136"/>
    </location>
</feature>
<proteinExistence type="predicted"/>
<dbReference type="PANTHER" id="PTHR42718:SF46">
    <property type="entry name" value="BLR6921 PROTEIN"/>
    <property type="match status" value="1"/>
</dbReference>
<protein>
    <submittedName>
        <fullName evidence="10">Major facilitator superfamily MFS_1</fullName>
    </submittedName>
</protein>
<feature type="transmembrane region" description="Helical" evidence="8">
    <location>
        <begin position="214"/>
        <end position="238"/>
    </location>
</feature>
<dbReference type="PROSITE" id="PS50850">
    <property type="entry name" value="MFS"/>
    <property type="match status" value="1"/>
</dbReference>
<accession>F8JMY5</accession>
<dbReference type="InterPro" id="IPR020846">
    <property type="entry name" value="MFS_dom"/>
</dbReference>
<evidence type="ECO:0000256" key="7">
    <source>
        <dbReference type="ARBA" id="ARBA00023251"/>
    </source>
</evidence>
<feature type="transmembrane region" description="Helical" evidence="8">
    <location>
        <begin position="366"/>
        <end position="387"/>
    </location>
</feature>
<evidence type="ECO:0000256" key="5">
    <source>
        <dbReference type="ARBA" id="ARBA00022989"/>
    </source>
</evidence>
<dbReference type="RefSeq" id="WP_014151787.1">
    <property type="nucleotide sequence ID" value="NC_016113.1"/>
</dbReference>
<keyword evidence="11" id="KW-1185">Reference proteome</keyword>
<keyword evidence="7" id="KW-0046">Antibiotic resistance</keyword>
<keyword evidence="10" id="KW-0614">Plasmid</keyword>
<evidence type="ECO:0000256" key="3">
    <source>
        <dbReference type="ARBA" id="ARBA00022475"/>
    </source>
</evidence>
<feature type="transmembrane region" description="Helical" evidence="8">
    <location>
        <begin position="148"/>
        <end position="170"/>
    </location>
</feature>
<feature type="transmembrane region" description="Helical" evidence="8">
    <location>
        <begin position="25"/>
        <end position="48"/>
    </location>
</feature>
<name>F8JMY5_STREN</name>
<evidence type="ECO:0000313" key="11">
    <source>
        <dbReference type="Proteomes" id="UP000007842"/>
    </source>
</evidence>
<feature type="transmembrane region" description="Helical" evidence="8">
    <location>
        <begin position="314"/>
        <end position="334"/>
    </location>
</feature>
<dbReference type="GO" id="GO:0022857">
    <property type="term" value="F:transmembrane transporter activity"/>
    <property type="evidence" value="ECO:0007669"/>
    <property type="project" value="InterPro"/>
</dbReference>
<dbReference type="SUPFAM" id="SSF103473">
    <property type="entry name" value="MFS general substrate transporter"/>
    <property type="match status" value="1"/>
</dbReference>
<dbReference type="InterPro" id="IPR036259">
    <property type="entry name" value="MFS_trans_sf"/>
</dbReference>
<reference evidence="11" key="1">
    <citation type="submission" date="2011-12" db="EMBL/GenBank/DDBJ databases">
        <title>Complete genome sequence of Streptomyces cattleya strain DSM 46488.</title>
        <authorList>
            <person name="Ou H.-Y."/>
            <person name="Li P."/>
            <person name="Zhao C."/>
            <person name="O'Hagan D."/>
            <person name="Deng Z."/>
        </authorList>
    </citation>
    <scope>NUCLEOTIDE SEQUENCE [LARGE SCALE GENOMIC DNA]</scope>
    <source>
        <strain evidence="11">ATCC 35852 / DSM 46488 / JCM 4925 / NBRC 14057 / NRRL 8057</strain>
        <plasmid evidence="11">Plasmid pSCATT</plasmid>
    </source>
</reference>
<sequence length="469" mass="48916">MVSTAVSAGERVGDARRRIGFGPRFVAPVVIGSMLNPINSTMISTALVPIGKSFSAGAAATIWLVSGLYVASAIAQPAMGKVADRIGARRVYISGLIIVGLAGIGGLLAPSLGWLIAVRVFIGIGTSAAYPAAMAMVRKQSQTLGQEVPGIVLGWLTIAGLVSAAIGPALGGLLISAAGWRAIFAVNIPLAVIGLILTLLWLPKDEPEHHKDSAWVSLDPFGVVLFTGLLLPLLVFLMDLKHPAWWSLGLSVVIAAVMAGWELRAPKPFIDLRMLAANGPLVRTYARYGAAYLVIYCILYGYPQWMQEAGHYSAGTVGLITLPMSVVAALCSWFGSRKKKILGPLVIGTIAMIVATVGLSTVSATAAVWFLAAIGIVFGIPNGLNAVGNQAALYQQAPPEQTGTAAGLFRTAQYIGAIASSSLISLFYGERATTGGLHTIGMVLGALSVLLLLATVVDPSVVRRRKRTG</sequence>
<keyword evidence="5 8" id="KW-1133">Transmembrane helix</keyword>
<dbReference type="AlphaFoldDB" id="F8JMY5"/>
<keyword evidence="3" id="KW-1003">Cell membrane</keyword>
<keyword evidence="6 8" id="KW-0472">Membrane</keyword>
<feature type="transmembrane region" description="Helical" evidence="8">
    <location>
        <begin position="182"/>
        <end position="202"/>
    </location>
</feature>
<evidence type="ECO:0000313" key="10">
    <source>
        <dbReference type="EMBL" id="AEW98577.1"/>
    </source>
</evidence>
<feature type="transmembrane region" description="Helical" evidence="8">
    <location>
        <begin position="284"/>
        <end position="302"/>
    </location>
</feature>
<evidence type="ECO:0000256" key="1">
    <source>
        <dbReference type="ARBA" id="ARBA00004651"/>
    </source>
</evidence>
<dbReference type="GO" id="GO:0005886">
    <property type="term" value="C:plasma membrane"/>
    <property type="evidence" value="ECO:0007669"/>
    <property type="project" value="UniProtKB-SubCell"/>
</dbReference>
<feature type="transmembrane region" description="Helical" evidence="8">
    <location>
        <begin position="91"/>
        <end position="108"/>
    </location>
</feature>
<feature type="transmembrane region" description="Helical" evidence="8">
    <location>
        <begin position="244"/>
        <end position="263"/>
    </location>
</feature>
<dbReference type="Gene3D" id="1.20.1250.20">
    <property type="entry name" value="MFS general substrate transporter like domains"/>
    <property type="match status" value="1"/>
</dbReference>
<evidence type="ECO:0000259" key="9">
    <source>
        <dbReference type="PROSITE" id="PS50850"/>
    </source>
</evidence>
<feature type="transmembrane region" description="Helical" evidence="8">
    <location>
        <begin position="341"/>
        <end position="360"/>
    </location>
</feature>
<evidence type="ECO:0000256" key="4">
    <source>
        <dbReference type="ARBA" id="ARBA00022692"/>
    </source>
</evidence>
<feature type="domain" description="Major facilitator superfamily (MFS) profile" evidence="9">
    <location>
        <begin position="25"/>
        <end position="463"/>
    </location>
</feature>
<dbReference type="Proteomes" id="UP000007842">
    <property type="component" value="Plasmid pSCATT"/>
</dbReference>
<keyword evidence="4 8" id="KW-0812">Transmembrane</keyword>
<gene>
    <name evidence="10" type="ordered locus">SCATT_p03840</name>
</gene>
<dbReference type="EMBL" id="CP003229">
    <property type="protein sequence ID" value="AEW98577.1"/>
    <property type="molecule type" value="Genomic_DNA"/>
</dbReference>
<dbReference type="PATRIC" id="fig|1003195.11.peg.1298"/>
<feature type="transmembrane region" description="Helical" evidence="8">
    <location>
        <begin position="435"/>
        <end position="457"/>
    </location>
</feature>
<feature type="transmembrane region" description="Helical" evidence="8">
    <location>
        <begin position="54"/>
        <end position="79"/>
    </location>
</feature>
<dbReference type="Gene3D" id="1.20.1720.10">
    <property type="entry name" value="Multidrug resistance protein D"/>
    <property type="match status" value="1"/>
</dbReference>
<dbReference type="GO" id="GO:0046677">
    <property type="term" value="P:response to antibiotic"/>
    <property type="evidence" value="ECO:0007669"/>
    <property type="project" value="UniProtKB-KW"/>
</dbReference>
<keyword evidence="2" id="KW-0813">Transport</keyword>
<dbReference type="KEGG" id="sct:SCAT_p1340"/>
<dbReference type="PANTHER" id="PTHR42718">
    <property type="entry name" value="MAJOR FACILITATOR SUPERFAMILY MULTIDRUG TRANSPORTER MFSC"/>
    <property type="match status" value="1"/>
</dbReference>
<evidence type="ECO:0000256" key="8">
    <source>
        <dbReference type="SAM" id="Phobius"/>
    </source>
</evidence>
<comment type="subcellular location">
    <subcellularLocation>
        <location evidence="1">Cell membrane</location>
        <topology evidence="1">Multi-pass membrane protein</topology>
    </subcellularLocation>
</comment>
<dbReference type="KEGG" id="scy:SCATT_p03840"/>
<dbReference type="CDD" id="cd17321">
    <property type="entry name" value="MFS_MMR_MDR_like"/>
    <property type="match status" value="1"/>
</dbReference>
<evidence type="ECO:0000256" key="2">
    <source>
        <dbReference type="ARBA" id="ARBA00022448"/>
    </source>
</evidence>
<dbReference type="HOGENOM" id="CLU_000960_28_3_11"/>
<dbReference type="OrthoDB" id="3281800at2"/>
<organism evidence="10 11">
    <name type="scientific">Streptantibioticus cattleyicolor (strain ATCC 35852 / DSM 46488 / JCM 4925 / NBRC 14057 / NRRL 8057)</name>
    <name type="common">Streptomyces cattleya</name>
    <dbReference type="NCBI Taxonomy" id="1003195"/>
    <lineage>
        <taxon>Bacteria</taxon>
        <taxon>Bacillati</taxon>
        <taxon>Actinomycetota</taxon>
        <taxon>Actinomycetes</taxon>
        <taxon>Kitasatosporales</taxon>
        <taxon>Streptomycetaceae</taxon>
        <taxon>Streptantibioticus</taxon>
    </lineage>
</organism>
<dbReference type="Pfam" id="PF07690">
    <property type="entry name" value="MFS_1"/>
    <property type="match status" value="1"/>
</dbReference>
<geneLocation type="plasmid" evidence="10 11">
    <name>pSCATT</name>
</geneLocation>
<feature type="transmembrane region" description="Helical" evidence="8">
    <location>
        <begin position="408"/>
        <end position="429"/>
    </location>
</feature>